<evidence type="ECO:0000313" key="1">
    <source>
        <dbReference type="EMBL" id="DAE04733.1"/>
    </source>
</evidence>
<accession>A0A8S5PDQ3</accession>
<sequence length="94" mass="10290">MNILEELNSVLGGLGLPLETGVFSGKAPDEYLVIVPISDGFGYHADNTPHEDVQEARVSVYSKGNYIAIKNKIVKALVGAEFTITDRRYIGYET</sequence>
<name>A0A8S5PDQ3_9CAUD</name>
<dbReference type="EMBL" id="BK015393">
    <property type="protein sequence ID" value="DAE04733.1"/>
    <property type="molecule type" value="Genomic_DNA"/>
</dbReference>
<protein>
    <submittedName>
        <fullName evidence="1">Uncharacterized protein</fullName>
    </submittedName>
</protein>
<reference evidence="1" key="1">
    <citation type="journal article" date="2021" name="Proc. Natl. Acad. Sci. U.S.A.">
        <title>A Catalog of Tens of Thousands of Viruses from Human Metagenomes Reveals Hidden Associations with Chronic Diseases.</title>
        <authorList>
            <person name="Tisza M.J."/>
            <person name="Buck C.B."/>
        </authorList>
    </citation>
    <scope>NUCLEOTIDE SEQUENCE</scope>
    <source>
        <strain evidence="1">CtFSL3</strain>
    </source>
</reference>
<organism evidence="1">
    <name type="scientific">Siphoviridae sp. ctFSL3</name>
    <dbReference type="NCBI Taxonomy" id="2825404"/>
    <lineage>
        <taxon>Viruses</taxon>
        <taxon>Duplodnaviria</taxon>
        <taxon>Heunggongvirae</taxon>
        <taxon>Uroviricota</taxon>
        <taxon>Caudoviricetes</taxon>
    </lineage>
</organism>
<proteinExistence type="predicted"/>